<dbReference type="RefSeq" id="WP_085011249.1">
    <property type="nucleotide sequence ID" value="NZ_NAAD01000017.1"/>
</dbReference>
<feature type="signal peptide" evidence="1">
    <location>
        <begin position="1"/>
        <end position="15"/>
    </location>
</feature>
<gene>
    <name evidence="2" type="ORF">B5V00_13055</name>
</gene>
<accession>A0A1X0XXM0</accession>
<evidence type="ECO:0008006" key="4">
    <source>
        <dbReference type="Google" id="ProtNLM"/>
    </source>
</evidence>
<proteinExistence type="predicted"/>
<dbReference type="Proteomes" id="UP000193136">
    <property type="component" value="Unassembled WGS sequence"/>
</dbReference>
<comment type="caution">
    <text evidence="2">The sequence shown here is derived from an EMBL/GenBank/DDBJ whole genome shotgun (WGS) entry which is preliminary data.</text>
</comment>
<evidence type="ECO:0000313" key="3">
    <source>
        <dbReference type="Proteomes" id="UP000193136"/>
    </source>
</evidence>
<keyword evidence="3" id="KW-1185">Reference proteome</keyword>
<evidence type="ECO:0000256" key="1">
    <source>
        <dbReference type="SAM" id="SignalP"/>
    </source>
</evidence>
<protein>
    <recommendedName>
        <fullName evidence="4">Secreted protein</fullName>
    </recommendedName>
</protein>
<feature type="chain" id="PRO_5012371550" description="Secreted protein" evidence="1">
    <location>
        <begin position="16"/>
        <end position="289"/>
    </location>
</feature>
<dbReference type="PROSITE" id="PS51257">
    <property type="entry name" value="PROKAR_LIPOPROTEIN"/>
    <property type="match status" value="1"/>
</dbReference>
<evidence type="ECO:0000313" key="2">
    <source>
        <dbReference type="EMBL" id="ORJ57693.1"/>
    </source>
</evidence>
<keyword evidence="1" id="KW-0732">Signal</keyword>
<dbReference type="STRING" id="1969733.B5V00_13055"/>
<dbReference type="EMBL" id="NAAD01000017">
    <property type="protein sequence ID" value="ORJ57693.1"/>
    <property type="molecule type" value="Genomic_DNA"/>
</dbReference>
<dbReference type="AlphaFoldDB" id="A0A1X0XXM0"/>
<sequence length="289" mass="33813">MKLIITLFVSTLLSACCLYVPPGGDDPFANQPRGVVTYETYSLNFLNRYRLKHDWIRGNGIMPCNYRTKNLIEFQVKDLRQVFRPPFKETFTTDTIKKNGRALFSYDYQPNSGSYKPITFTSFTVPYQNFSEKFQENFLSFSNICKADSVGYQYVVYLKDWPIKENIAQDKKVIGYYPGSSFTTEEIQRGPNHWTVTTSVLQYEWQSYPMASETWYLPIADTSYHLEFQFSSPVVTESWEGPLYRRHRKLFEHLIDSVAITPLPEEEKIPLEKVVSPPIQKPIPRRHMN</sequence>
<organism evidence="2 3">
    <name type="scientific">Geothermobacter hydrogeniphilus</name>
    <dbReference type="NCBI Taxonomy" id="1969733"/>
    <lineage>
        <taxon>Bacteria</taxon>
        <taxon>Pseudomonadati</taxon>
        <taxon>Thermodesulfobacteriota</taxon>
        <taxon>Desulfuromonadia</taxon>
        <taxon>Desulfuromonadales</taxon>
        <taxon>Geothermobacteraceae</taxon>
        <taxon>Geothermobacter</taxon>
    </lineage>
</organism>
<reference evidence="2 3" key="1">
    <citation type="submission" date="2017-03" db="EMBL/GenBank/DDBJ databases">
        <title>Genome sequence of Geothermobacter sp. EPR-M, Deep-Sea Iron Reducer.</title>
        <authorList>
            <person name="Tully B."/>
            <person name="Savalia P."/>
            <person name="Abuyen K."/>
            <person name="Baughan C."/>
            <person name="Romero E."/>
            <person name="Ronkowski C."/>
            <person name="Torres B."/>
            <person name="Tremblay J."/>
            <person name="Trujillo A."/>
            <person name="Tyler M."/>
            <person name="Perez-Rodriguez I."/>
            <person name="Amend J."/>
        </authorList>
    </citation>
    <scope>NUCLEOTIDE SEQUENCE [LARGE SCALE GENOMIC DNA]</scope>
    <source>
        <strain evidence="2 3">EPR-M</strain>
    </source>
</reference>
<name>A0A1X0XXM0_9BACT</name>